<keyword evidence="7" id="KW-1185">Reference proteome</keyword>
<dbReference type="CDD" id="cd14868">
    <property type="entry name" value="uS7_Mitochondria_Fungi"/>
    <property type="match status" value="1"/>
</dbReference>
<evidence type="ECO:0000256" key="1">
    <source>
        <dbReference type="ARBA" id="ARBA00007151"/>
    </source>
</evidence>
<dbReference type="GO" id="GO:0006412">
    <property type="term" value="P:translation"/>
    <property type="evidence" value="ECO:0007669"/>
    <property type="project" value="InterPro"/>
</dbReference>
<evidence type="ECO:0000313" key="6">
    <source>
        <dbReference type="EMBL" id="ODV94818.1"/>
    </source>
</evidence>
<dbReference type="InterPro" id="IPR047988">
    <property type="entry name" value="Ribosomal_uS7m_fungi"/>
</dbReference>
<evidence type="ECO:0000256" key="2">
    <source>
        <dbReference type="ARBA" id="ARBA00022980"/>
    </source>
</evidence>
<dbReference type="Pfam" id="PF00177">
    <property type="entry name" value="Ribosomal_S7"/>
    <property type="match status" value="1"/>
</dbReference>
<dbReference type="Proteomes" id="UP000094236">
    <property type="component" value="Unassembled WGS sequence"/>
</dbReference>
<organism evidence="6 7">
    <name type="scientific">Pachysolen tannophilus NRRL Y-2460</name>
    <dbReference type="NCBI Taxonomy" id="669874"/>
    <lineage>
        <taxon>Eukaryota</taxon>
        <taxon>Fungi</taxon>
        <taxon>Dikarya</taxon>
        <taxon>Ascomycota</taxon>
        <taxon>Saccharomycotina</taxon>
        <taxon>Pichiomycetes</taxon>
        <taxon>Pachysolenaceae</taxon>
        <taxon>Pachysolen</taxon>
    </lineage>
</organism>
<dbReference type="PANTHER" id="PTHR11205">
    <property type="entry name" value="RIBOSOMAL PROTEIN S7"/>
    <property type="match status" value="1"/>
</dbReference>
<dbReference type="EMBL" id="KV454015">
    <property type="protein sequence ID" value="ODV94818.1"/>
    <property type="molecule type" value="Genomic_DNA"/>
</dbReference>
<keyword evidence="3" id="KW-0687">Ribonucleoprotein</keyword>
<gene>
    <name evidence="6" type="ORF">PACTADRAFT_44127</name>
</gene>
<feature type="compositionally biased region" description="Low complexity" evidence="4">
    <location>
        <begin position="38"/>
        <end position="60"/>
    </location>
</feature>
<dbReference type="Gene3D" id="1.10.455.10">
    <property type="entry name" value="Ribosomal protein S7 domain"/>
    <property type="match status" value="1"/>
</dbReference>
<proteinExistence type="inferred from homology"/>
<accession>A0A1E4TT16</accession>
<comment type="similarity">
    <text evidence="1">Belongs to the universal ribosomal protein uS7 family.</text>
</comment>
<dbReference type="OrthoDB" id="9972728at2759"/>
<evidence type="ECO:0000313" key="7">
    <source>
        <dbReference type="Proteomes" id="UP000094236"/>
    </source>
</evidence>
<evidence type="ECO:0000256" key="4">
    <source>
        <dbReference type="SAM" id="MobiDB-lite"/>
    </source>
</evidence>
<dbReference type="GO" id="GO:0003735">
    <property type="term" value="F:structural constituent of ribosome"/>
    <property type="evidence" value="ECO:0007669"/>
    <property type="project" value="EnsemblFungi"/>
</dbReference>
<sequence>MFISSIRVARNVRCSTRLLRPVTIPSYPLSLIRLNSTIQQSQQQEQQTSASESASSSPSSGAENDQGSSKFLGKTFQSPERELSIDEKYDLWLDAVKELRQELNSKPWNPETALAPPGQGRVNLLDSKHIDWTPTEEQIAEKEALSKKDLPLLNDEVVEHCINIIMRNGKKQQARKYLSQALYLIYLQLRTNPVLVLKDCLDKLGPLITTRTLKTGFAKNVTIPSPLNKKQRDRIAFTWMLEGSDKRASHDFSVRLSEEILSVHEGKSSGFEKRQQMHRAAALHRAFLKLN</sequence>
<dbReference type="AlphaFoldDB" id="A0A1E4TT16"/>
<name>A0A1E4TT16_PACTA</name>
<evidence type="ECO:0000259" key="5">
    <source>
        <dbReference type="Pfam" id="PF00177"/>
    </source>
</evidence>
<reference evidence="7" key="1">
    <citation type="submission" date="2016-05" db="EMBL/GenBank/DDBJ databases">
        <title>Comparative genomics of biotechnologically important yeasts.</title>
        <authorList>
            <consortium name="DOE Joint Genome Institute"/>
            <person name="Riley R."/>
            <person name="Haridas S."/>
            <person name="Wolfe K.H."/>
            <person name="Lopes M.R."/>
            <person name="Hittinger C.T."/>
            <person name="Goker M."/>
            <person name="Salamov A."/>
            <person name="Wisecaver J."/>
            <person name="Long T.M."/>
            <person name="Aerts A.L."/>
            <person name="Barry K."/>
            <person name="Choi C."/>
            <person name="Clum A."/>
            <person name="Coughlan A.Y."/>
            <person name="Deshpande S."/>
            <person name="Douglass A.P."/>
            <person name="Hanson S.J."/>
            <person name="Klenk H.-P."/>
            <person name="Labutti K."/>
            <person name="Lapidus A."/>
            <person name="Lindquist E."/>
            <person name="Lipzen A."/>
            <person name="Meier-Kolthoff J.P."/>
            <person name="Ohm R.A."/>
            <person name="Otillar R.P."/>
            <person name="Pangilinan J."/>
            <person name="Peng Y."/>
            <person name="Rokas A."/>
            <person name="Rosa C.A."/>
            <person name="Scheuner C."/>
            <person name="Sibirny A.A."/>
            <person name="Slot J.C."/>
            <person name="Stielow J.B."/>
            <person name="Sun H."/>
            <person name="Kurtzman C.P."/>
            <person name="Blackwell M."/>
            <person name="Grigoriev I.V."/>
            <person name="Jeffries T.W."/>
        </authorList>
    </citation>
    <scope>NUCLEOTIDE SEQUENCE [LARGE SCALE GENOMIC DNA]</scope>
    <source>
        <strain evidence="7">NRRL Y-2460</strain>
    </source>
</reference>
<dbReference type="SUPFAM" id="SSF47973">
    <property type="entry name" value="Ribosomal protein S7"/>
    <property type="match status" value="1"/>
</dbReference>
<evidence type="ECO:0000256" key="3">
    <source>
        <dbReference type="ARBA" id="ARBA00023274"/>
    </source>
</evidence>
<feature type="region of interest" description="Disordered" evidence="4">
    <location>
        <begin position="38"/>
        <end position="75"/>
    </location>
</feature>
<dbReference type="InterPro" id="IPR036823">
    <property type="entry name" value="Ribosomal_uS7_dom_sf"/>
</dbReference>
<feature type="domain" description="Small ribosomal subunit protein uS7" evidence="5">
    <location>
        <begin position="140"/>
        <end position="284"/>
    </location>
</feature>
<dbReference type="GO" id="GO:0005763">
    <property type="term" value="C:mitochondrial small ribosomal subunit"/>
    <property type="evidence" value="ECO:0007669"/>
    <property type="project" value="EnsemblFungi"/>
</dbReference>
<dbReference type="InterPro" id="IPR000235">
    <property type="entry name" value="Ribosomal_uS7"/>
</dbReference>
<keyword evidence="2" id="KW-0689">Ribosomal protein</keyword>
<dbReference type="STRING" id="669874.A0A1E4TT16"/>
<dbReference type="InterPro" id="IPR023798">
    <property type="entry name" value="Ribosomal_uS7_dom"/>
</dbReference>
<protein>
    <recommendedName>
        <fullName evidence="5">Small ribosomal subunit protein uS7 domain-containing protein</fullName>
    </recommendedName>
</protein>